<dbReference type="PIRSF" id="PIRSF005276">
    <property type="entry name" value="SspB"/>
    <property type="match status" value="1"/>
</dbReference>
<dbReference type="Proteomes" id="UP000005234">
    <property type="component" value="Chromosome"/>
</dbReference>
<keyword evidence="3" id="KW-1185">Reference proteome</keyword>
<dbReference type="HOGENOM" id="CLU_118425_1_0_6"/>
<dbReference type="InterPro" id="IPR036760">
    <property type="entry name" value="SspB-like_sf"/>
</dbReference>
<gene>
    <name evidence="2" type="ordered locus">Fraau_2240</name>
</gene>
<dbReference type="STRING" id="767434.Fraau_2240"/>
<dbReference type="NCBIfam" id="NF008763">
    <property type="entry name" value="PRK11798.1-2"/>
    <property type="match status" value="1"/>
</dbReference>
<dbReference type="EMBL" id="CP003350">
    <property type="protein sequence ID" value="AFC86616.1"/>
    <property type="molecule type" value="Genomic_DNA"/>
</dbReference>
<dbReference type="AlphaFoldDB" id="H8L4R1"/>
<dbReference type="SUPFAM" id="SSF101738">
    <property type="entry name" value="SspB-like"/>
    <property type="match status" value="1"/>
</dbReference>
<evidence type="ECO:0000256" key="1">
    <source>
        <dbReference type="SAM" id="MobiDB-lite"/>
    </source>
</evidence>
<dbReference type="GO" id="GO:0005829">
    <property type="term" value="C:cytosol"/>
    <property type="evidence" value="ECO:0007669"/>
    <property type="project" value="TreeGrafter"/>
</dbReference>
<sequence>MNNQTMQMTSNRPYLLRAIYDWITDNDLTPYLLVDAQQQGVRVPPHVIKNGQVVLNLAMRAVAHLELGNEWISFQARFSGVSHSILVPLSAVLALYAQENGQGMMFPAEDEQEAPSSPAPAAAPRAVEDSPRPEGGDEPPPGDKPTGKGRGASHLRVVK</sequence>
<organism evidence="2 3">
    <name type="scientific">Frateuria aurantia (strain ATCC 33424 / DSM 6220 / KCTC 2777 / LMG 1558 / NBRC 3245 / NCIMB 13370)</name>
    <name type="common">Acetobacter aurantius</name>
    <dbReference type="NCBI Taxonomy" id="767434"/>
    <lineage>
        <taxon>Bacteria</taxon>
        <taxon>Pseudomonadati</taxon>
        <taxon>Pseudomonadota</taxon>
        <taxon>Gammaproteobacteria</taxon>
        <taxon>Lysobacterales</taxon>
        <taxon>Rhodanobacteraceae</taxon>
        <taxon>Frateuria</taxon>
    </lineage>
</organism>
<name>H8L4R1_FRAAD</name>
<dbReference type="GO" id="GO:0005840">
    <property type="term" value="C:ribosome"/>
    <property type="evidence" value="ECO:0007669"/>
    <property type="project" value="TreeGrafter"/>
</dbReference>
<feature type="compositionally biased region" description="Low complexity" evidence="1">
    <location>
        <begin position="114"/>
        <end position="125"/>
    </location>
</feature>
<dbReference type="GO" id="GO:0045732">
    <property type="term" value="P:positive regulation of protein catabolic process"/>
    <property type="evidence" value="ECO:0007669"/>
    <property type="project" value="TreeGrafter"/>
</dbReference>
<proteinExistence type="predicted"/>
<dbReference type="Gene3D" id="2.30.30.220">
    <property type="entry name" value="SspB-like"/>
    <property type="match status" value="1"/>
</dbReference>
<accession>H8L4R1</accession>
<dbReference type="InterPro" id="IPR007481">
    <property type="entry name" value="SspB"/>
</dbReference>
<dbReference type="NCBIfam" id="NF008769">
    <property type="entry name" value="PRK11798.2-5"/>
    <property type="match status" value="1"/>
</dbReference>
<dbReference type="Pfam" id="PF04386">
    <property type="entry name" value="SspB"/>
    <property type="match status" value="1"/>
</dbReference>
<dbReference type="PANTHER" id="PTHR37486">
    <property type="entry name" value="STRINGENT STARVATION PROTEIN B"/>
    <property type="match status" value="1"/>
</dbReference>
<evidence type="ECO:0000313" key="3">
    <source>
        <dbReference type="Proteomes" id="UP000005234"/>
    </source>
</evidence>
<dbReference type="PANTHER" id="PTHR37486:SF1">
    <property type="entry name" value="STRINGENT STARVATION PROTEIN B"/>
    <property type="match status" value="1"/>
</dbReference>
<feature type="compositionally biased region" description="Basic and acidic residues" evidence="1">
    <location>
        <begin position="126"/>
        <end position="135"/>
    </location>
</feature>
<dbReference type="KEGG" id="fau:Fraau_2240"/>
<evidence type="ECO:0000313" key="2">
    <source>
        <dbReference type="EMBL" id="AFC86616.1"/>
    </source>
</evidence>
<feature type="region of interest" description="Disordered" evidence="1">
    <location>
        <begin position="104"/>
        <end position="159"/>
    </location>
</feature>
<protein>
    <submittedName>
        <fullName evidence="2">Stringent starvation protein B</fullName>
    </submittedName>
</protein>
<reference evidence="2" key="1">
    <citation type="submission" date="2012-02" db="EMBL/GenBank/DDBJ databases">
        <title>The complete genome of Frateuria aurantia DSM 6220.</title>
        <authorList>
            <consortium name="US DOE Joint Genome Institute (JGI-PGF)"/>
            <person name="Lucas S."/>
            <person name="Copeland A."/>
            <person name="Lapidus A."/>
            <person name="Glavina del Rio T."/>
            <person name="Dalin E."/>
            <person name="Tice H."/>
            <person name="Bruce D."/>
            <person name="Goodwin L."/>
            <person name="Pitluck S."/>
            <person name="Peters L."/>
            <person name="Ovchinnikova G."/>
            <person name="Teshima H."/>
            <person name="Kyrpides N."/>
            <person name="Mavromatis K."/>
            <person name="Ivanova N."/>
            <person name="Brettin T."/>
            <person name="Detter J.C."/>
            <person name="Han C."/>
            <person name="Larimer F."/>
            <person name="Land M."/>
            <person name="Hauser L."/>
            <person name="Markowitz V."/>
            <person name="Cheng J.-F."/>
            <person name="Hugenholtz P."/>
            <person name="Woyke T."/>
            <person name="Wu D."/>
            <person name="Brambilla E."/>
            <person name="Klenk H.-P."/>
            <person name="Eisen J.A."/>
        </authorList>
    </citation>
    <scope>NUCLEOTIDE SEQUENCE</scope>
    <source>
        <strain evidence="2">DSM 6220</strain>
    </source>
</reference>
<dbReference type="eggNOG" id="COG2969">
    <property type="taxonomic scope" value="Bacteria"/>
</dbReference>